<comment type="caution">
    <text evidence="8">Lacks conserved residue(s) required for the propagation of feature annotation.</text>
</comment>
<evidence type="ECO:0000256" key="3">
    <source>
        <dbReference type="ARBA" id="ARBA00012966"/>
    </source>
</evidence>
<dbReference type="InterPro" id="IPR034907">
    <property type="entry name" value="NDK-like_dom"/>
</dbReference>
<reference evidence="11 12" key="1">
    <citation type="submission" date="2019-12" db="EMBL/GenBank/DDBJ databases">
        <title>Engineering Photorhabdus to improve their lethality against agricultural pests.</title>
        <authorList>
            <person name="Machado R.A.R."/>
        </authorList>
    </citation>
    <scope>NUCLEOTIDE SEQUENCE [LARGE SCALE GENOMIC DNA]</scope>
    <source>
        <strain evidence="11 12">EN01</strain>
    </source>
</reference>
<dbReference type="KEGG" id="plum:A4R40_11985"/>
<evidence type="ECO:0000313" key="11">
    <source>
        <dbReference type="EMBL" id="NDL37916.1"/>
    </source>
</evidence>
<evidence type="ECO:0000256" key="8">
    <source>
        <dbReference type="PROSITE-ProRule" id="PRU00706"/>
    </source>
</evidence>
<dbReference type="AlphaFoldDB" id="A0A6L9JJR0"/>
<protein>
    <recommendedName>
        <fullName evidence="3">nucleoside-diphosphate kinase</fullName>
        <ecNumber evidence="3">2.7.4.6</ecNumber>
    </recommendedName>
</protein>
<dbReference type="GO" id="GO:0006183">
    <property type="term" value="P:GTP biosynthetic process"/>
    <property type="evidence" value="ECO:0007669"/>
    <property type="project" value="InterPro"/>
</dbReference>
<sequence>MLEKSLILIKPDAVHRGLVGKIITEFEEKGFKIHNIRSLVLNDEDFYFLYPKILGKPFHKQFKTVMQSAPSTLLVLSGHNALGSIFNFAGAYSNPEEDTTRSIRQKYSVWTGADVIHRAADSNEAMKQIAYFFDEVCEYRHNNEAFMAKEYWEPNV</sequence>
<evidence type="ECO:0000259" key="10">
    <source>
        <dbReference type="SMART" id="SM00562"/>
    </source>
</evidence>
<evidence type="ECO:0000256" key="7">
    <source>
        <dbReference type="ARBA" id="ARBA00023080"/>
    </source>
</evidence>
<dbReference type="PANTHER" id="PTHR11349">
    <property type="entry name" value="NUCLEOSIDE DIPHOSPHATE KINASE"/>
    <property type="match status" value="1"/>
</dbReference>
<dbReference type="GeneID" id="48848673"/>
<feature type="domain" description="Nucleoside diphosphate kinase-like" evidence="10">
    <location>
        <begin position="2"/>
        <end position="138"/>
    </location>
</feature>
<comment type="cofactor">
    <cofactor evidence="1">
        <name>Mg(2+)</name>
        <dbReference type="ChEBI" id="CHEBI:18420"/>
    </cofactor>
</comment>
<comment type="caution">
    <text evidence="11">The sequence shown here is derived from an EMBL/GenBank/DDBJ whole genome shotgun (WGS) entry which is preliminary data.</text>
</comment>
<evidence type="ECO:0000256" key="9">
    <source>
        <dbReference type="RuleBase" id="RU004011"/>
    </source>
</evidence>
<dbReference type="SMART" id="SM00562">
    <property type="entry name" value="NDK"/>
    <property type="match status" value="1"/>
</dbReference>
<dbReference type="GO" id="GO:0004550">
    <property type="term" value="F:nucleoside diphosphate kinase activity"/>
    <property type="evidence" value="ECO:0007669"/>
    <property type="project" value="UniProtKB-EC"/>
</dbReference>
<dbReference type="PROSITE" id="PS51374">
    <property type="entry name" value="NDPK_LIKE"/>
    <property type="match status" value="1"/>
</dbReference>
<dbReference type="GO" id="GO:0006241">
    <property type="term" value="P:CTP biosynthetic process"/>
    <property type="evidence" value="ECO:0007669"/>
    <property type="project" value="InterPro"/>
</dbReference>
<dbReference type="EC" id="2.7.4.6" evidence="3"/>
<evidence type="ECO:0000256" key="5">
    <source>
        <dbReference type="ARBA" id="ARBA00022679"/>
    </source>
</evidence>
<evidence type="ECO:0000256" key="2">
    <source>
        <dbReference type="ARBA" id="ARBA00008142"/>
    </source>
</evidence>
<evidence type="ECO:0000256" key="6">
    <source>
        <dbReference type="ARBA" id="ARBA00022777"/>
    </source>
</evidence>
<keyword evidence="7" id="KW-0546">Nucleotide metabolism</keyword>
<dbReference type="SUPFAM" id="SSF54919">
    <property type="entry name" value="Nucleoside diphosphate kinase, NDK"/>
    <property type="match status" value="1"/>
</dbReference>
<dbReference type="Pfam" id="PF00334">
    <property type="entry name" value="NDK"/>
    <property type="match status" value="1"/>
</dbReference>
<dbReference type="Proteomes" id="UP000479300">
    <property type="component" value="Unassembled WGS sequence"/>
</dbReference>
<accession>A0A6L9JJR0</accession>
<name>A0A6L9JJR0_PHOLM</name>
<gene>
    <name evidence="11" type="ORF">GPY51_03710</name>
</gene>
<dbReference type="EMBL" id="WSFA01000006">
    <property type="protein sequence ID" value="NDL37916.1"/>
    <property type="molecule type" value="Genomic_DNA"/>
</dbReference>
<keyword evidence="4" id="KW-0597">Phosphoprotein</keyword>
<evidence type="ECO:0000256" key="1">
    <source>
        <dbReference type="ARBA" id="ARBA00001946"/>
    </source>
</evidence>
<keyword evidence="6" id="KW-0418">Kinase</keyword>
<evidence type="ECO:0000256" key="4">
    <source>
        <dbReference type="ARBA" id="ARBA00022553"/>
    </source>
</evidence>
<dbReference type="GO" id="GO:0006228">
    <property type="term" value="P:UTP biosynthetic process"/>
    <property type="evidence" value="ECO:0007669"/>
    <property type="project" value="InterPro"/>
</dbReference>
<proteinExistence type="inferred from homology"/>
<keyword evidence="5" id="KW-0808">Transferase</keyword>
<dbReference type="Gene3D" id="3.30.70.141">
    <property type="entry name" value="Nucleoside diphosphate kinase-like domain"/>
    <property type="match status" value="1"/>
</dbReference>
<evidence type="ECO:0000313" key="12">
    <source>
        <dbReference type="Proteomes" id="UP000479300"/>
    </source>
</evidence>
<dbReference type="InterPro" id="IPR001564">
    <property type="entry name" value="Nucleoside_diP_kinase"/>
</dbReference>
<organism evidence="11 12">
    <name type="scientific">Photorhabdus laumondii subsp. laumondii</name>
    <name type="common">Photorhabdus luminescens subsp. laumondii</name>
    <dbReference type="NCBI Taxonomy" id="141679"/>
    <lineage>
        <taxon>Bacteria</taxon>
        <taxon>Pseudomonadati</taxon>
        <taxon>Pseudomonadota</taxon>
        <taxon>Gammaproteobacteria</taxon>
        <taxon>Enterobacterales</taxon>
        <taxon>Morganellaceae</taxon>
        <taxon>Photorhabdus</taxon>
    </lineage>
</organism>
<dbReference type="PRINTS" id="PR01243">
    <property type="entry name" value="NUCDPKINASE"/>
</dbReference>
<dbReference type="InterPro" id="IPR036850">
    <property type="entry name" value="NDK-like_dom_sf"/>
</dbReference>
<comment type="similarity">
    <text evidence="2 8 9">Belongs to the NDK family.</text>
</comment>
<dbReference type="RefSeq" id="WP_011146637.1">
    <property type="nucleotide sequence ID" value="NZ_CAWPGE010000001.1"/>
</dbReference>